<dbReference type="RefSeq" id="WP_338239856.1">
    <property type="nucleotide sequence ID" value="NZ_BQKE01000007.1"/>
</dbReference>
<dbReference type="InterPro" id="IPR017113">
    <property type="entry name" value="Antirestriction_ArdC"/>
</dbReference>
<name>A0AAN4W352_9BACT</name>
<comment type="caution">
    <text evidence="3">The sequence shown here is derived from an EMBL/GenBank/DDBJ whole genome shotgun (WGS) entry which is preliminary data.</text>
</comment>
<evidence type="ECO:0000259" key="2">
    <source>
        <dbReference type="Pfam" id="PF18818"/>
    </source>
</evidence>
<keyword evidence="4" id="KW-1185">Reference proteome</keyword>
<evidence type="ECO:0000259" key="1">
    <source>
        <dbReference type="Pfam" id="PF08401"/>
    </source>
</evidence>
<reference evidence="3 4" key="1">
    <citation type="submission" date="2021-12" db="EMBL/GenBank/DDBJ databases">
        <title>Genome sequencing of bacteria with rrn-lacking chromosome and rrn-plasmid.</title>
        <authorList>
            <person name="Anda M."/>
            <person name="Iwasaki W."/>
        </authorList>
    </citation>
    <scope>NUCLEOTIDE SEQUENCE [LARGE SCALE GENOMIC DNA]</scope>
    <source>
        <strain evidence="3 4">NBRC 15940</strain>
    </source>
</reference>
<dbReference type="Pfam" id="PF08401">
    <property type="entry name" value="ArdcN"/>
    <property type="match status" value="1"/>
</dbReference>
<dbReference type="Pfam" id="PF18818">
    <property type="entry name" value="MPTase-PolyVal"/>
    <property type="match status" value="1"/>
</dbReference>
<dbReference type="PIRSF" id="PIRSF037112">
    <property type="entry name" value="Antirestriction_ArdC"/>
    <property type="match status" value="1"/>
</dbReference>
<evidence type="ECO:0000313" key="3">
    <source>
        <dbReference type="EMBL" id="GJM64806.1"/>
    </source>
</evidence>
<dbReference type="AlphaFoldDB" id="A0AAN4W352"/>
<dbReference type="InterPro" id="IPR041459">
    <property type="entry name" value="MPTase-PolyVal"/>
</dbReference>
<sequence length="284" mass="31994">MKPYEKITDQIIGLLEQGVCPWKHYLNSPQAPQNFTSKREYNGFNHMWLSFFQSFKGYQSSEWLTFKQAKNLNGAIKKGSKGLPVIYYDVMHLDANNNKVSEELAVKKVPFLKVFTVFNMEQTEGIEWSPVESEAKEVNPIEAAEEIINHMPNAPKITYGGTGAYYRPSVDTVNVPKIADCTSEEEYYSTLFHELVHATGHESRLNRKEITEKVNFGSQIYSKEELTAELGAAFLCSEAGISEHVIENQAAYLQGWLKALKSDKKMIFEASAKAGQAAKYIIGG</sequence>
<dbReference type="GO" id="GO:0003697">
    <property type="term" value="F:single-stranded DNA binding"/>
    <property type="evidence" value="ECO:0007669"/>
    <property type="project" value="InterPro"/>
</dbReference>
<dbReference type="InterPro" id="IPR013610">
    <property type="entry name" value="ArdC_N"/>
</dbReference>
<dbReference type="Proteomes" id="UP001310022">
    <property type="component" value="Unassembled WGS sequence"/>
</dbReference>
<dbReference type="EMBL" id="BQKE01000007">
    <property type="protein sequence ID" value="GJM64806.1"/>
    <property type="molecule type" value="Genomic_DNA"/>
</dbReference>
<evidence type="ECO:0000313" key="4">
    <source>
        <dbReference type="Proteomes" id="UP001310022"/>
    </source>
</evidence>
<organism evidence="3 4">
    <name type="scientific">Persicobacter diffluens</name>
    <dbReference type="NCBI Taxonomy" id="981"/>
    <lineage>
        <taxon>Bacteria</taxon>
        <taxon>Pseudomonadati</taxon>
        <taxon>Bacteroidota</taxon>
        <taxon>Cytophagia</taxon>
        <taxon>Cytophagales</taxon>
        <taxon>Persicobacteraceae</taxon>
        <taxon>Persicobacter</taxon>
    </lineage>
</organism>
<gene>
    <name evidence="3" type="ORF">PEDI_53580</name>
</gene>
<feature type="domain" description="N-terminal" evidence="1">
    <location>
        <begin position="3"/>
        <end position="118"/>
    </location>
</feature>
<proteinExistence type="predicted"/>
<feature type="domain" description="Polyvalent protein metallopeptidase" evidence="2">
    <location>
        <begin position="143"/>
        <end position="272"/>
    </location>
</feature>
<protein>
    <submittedName>
        <fullName evidence="3">DNA primase</fullName>
    </submittedName>
</protein>
<accession>A0AAN4W352</accession>